<name>A0AA88RJT8_9ASTE</name>
<dbReference type="EMBL" id="JAVXUO010001649">
    <property type="protein sequence ID" value="KAK2980306.1"/>
    <property type="molecule type" value="Genomic_DNA"/>
</dbReference>
<dbReference type="AlphaFoldDB" id="A0AA88RJT8"/>
<organism evidence="1 2">
    <name type="scientific">Escallonia rubra</name>
    <dbReference type="NCBI Taxonomy" id="112253"/>
    <lineage>
        <taxon>Eukaryota</taxon>
        <taxon>Viridiplantae</taxon>
        <taxon>Streptophyta</taxon>
        <taxon>Embryophyta</taxon>
        <taxon>Tracheophyta</taxon>
        <taxon>Spermatophyta</taxon>
        <taxon>Magnoliopsida</taxon>
        <taxon>eudicotyledons</taxon>
        <taxon>Gunneridae</taxon>
        <taxon>Pentapetalae</taxon>
        <taxon>asterids</taxon>
        <taxon>campanulids</taxon>
        <taxon>Escalloniales</taxon>
        <taxon>Escalloniaceae</taxon>
        <taxon>Escallonia</taxon>
    </lineage>
</organism>
<proteinExistence type="predicted"/>
<keyword evidence="2" id="KW-1185">Reference proteome</keyword>
<reference evidence="1" key="1">
    <citation type="submission" date="2022-12" db="EMBL/GenBank/DDBJ databases">
        <title>Draft genome assemblies for two species of Escallonia (Escalloniales).</title>
        <authorList>
            <person name="Chanderbali A."/>
            <person name="Dervinis C."/>
            <person name="Anghel I."/>
            <person name="Soltis D."/>
            <person name="Soltis P."/>
            <person name="Zapata F."/>
        </authorList>
    </citation>
    <scope>NUCLEOTIDE SEQUENCE</scope>
    <source>
        <strain evidence="1">UCBG92.1500</strain>
        <tissue evidence="1">Leaf</tissue>
    </source>
</reference>
<dbReference type="Proteomes" id="UP001187471">
    <property type="component" value="Unassembled WGS sequence"/>
</dbReference>
<evidence type="ECO:0000313" key="1">
    <source>
        <dbReference type="EMBL" id="KAK2980306.1"/>
    </source>
</evidence>
<evidence type="ECO:0000313" key="2">
    <source>
        <dbReference type="Proteomes" id="UP001187471"/>
    </source>
</evidence>
<gene>
    <name evidence="1" type="ORF">RJ640_028977</name>
</gene>
<protein>
    <submittedName>
        <fullName evidence="1">Uncharacterized protein</fullName>
    </submittedName>
</protein>
<sequence length="62" mass="6512">MGLFSAIFGCFMSSRVSVNGEGRRMAKESSSAAAAAAKCEGVLLNPSPHKYGVNGSEFRRSV</sequence>
<accession>A0AA88RJT8</accession>
<comment type="caution">
    <text evidence="1">The sequence shown here is derived from an EMBL/GenBank/DDBJ whole genome shotgun (WGS) entry which is preliminary data.</text>
</comment>